<sequence>MVPFKQTRTLLCHFDVREVTETFDITSFMDLFIDYGPFNSLSNNIFGITQPNFNENIFAMTFKADDDSKMLSNECKKYPPNENLYRPKLILSSKCGFPNSPIPKNHSLHSPPRHPGSRGHSPRTSSQRWDTVDSNSPQFPIAEPAASEDFEKNKRVREDLEVSLLGSQELSSSVVSVGFGRVFRAPQVQICILVNLID</sequence>
<feature type="compositionally biased region" description="Basic residues" evidence="1">
    <location>
        <begin position="111"/>
        <end position="121"/>
    </location>
</feature>
<protein>
    <submittedName>
        <fullName evidence="2">Uncharacterized protein</fullName>
    </submittedName>
</protein>
<dbReference type="EMBL" id="CAWYQH010000098">
    <property type="protein sequence ID" value="CAK8685057.1"/>
    <property type="molecule type" value="Genomic_DNA"/>
</dbReference>
<accession>A0ABP0FZP2</accession>
<name>A0ABP0FZP2_CLALP</name>
<gene>
    <name evidence="2" type="ORF">CVLEPA_LOCUS16216</name>
</gene>
<keyword evidence="3" id="KW-1185">Reference proteome</keyword>
<organism evidence="2 3">
    <name type="scientific">Clavelina lepadiformis</name>
    <name type="common">Light-bulb sea squirt</name>
    <name type="synonym">Ascidia lepadiformis</name>
    <dbReference type="NCBI Taxonomy" id="159417"/>
    <lineage>
        <taxon>Eukaryota</taxon>
        <taxon>Metazoa</taxon>
        <taxon>Chordata</taxon>
        <taxon>Tunicata</taxon>
        <taxon>Ascidiacea</taxon>
        <taxon>Aplousobranchia</taxon>
        <taxon>Clavelinidae</taxon>
        <taxon>Clavelina</taxon>
    </lineage>
</organism>
<reference evidence="2 3" key="1">
    <citation type="submission" date="2024-02" db="EMBL/GenBank/DDBJ databases">
        <authorList>
            <person name="Daric V."/>
            <person name="Darras S."/>
        </authorList>
    </citation>
    <scope>NUCLEOTIDE SEQUENCE [LARGE SCALE GENOMIC DNA]</scope>
</reference>
<comment type="caution">
    <text evidence="2">The sequence shown here is derived from an EMBL/GenBank/DDBJ whole genome shotgun (WGS) entry which is preliminary data.</text>
</comment>
<proteinExistence type="predicted"/>
<feature type="compositionally biased region" description="Polar residues" evidence="1">
    <location>
        <begin position="122"/>
        <end position="138"/>
    </location>
</feature>
<dbReference type="Proteomes" id="UP001642483">
    <property type="component" value="Unassembled WGS sequence"/>
</dbReference>
<evidence type="ECO:0000313" key="2">
    <source>
        <dbReference type="EMBL" id="CAK8685057.1"/>
    </source>
</evidence>
<evidence type="ECO:0000256" key="1">
    <source>
        <dbReference type="SAM" id="MobiDB-lite"/>
    </source>
</evidence>
<evidence type="ECO:0000313" key="3">
    <source>
        <dbReference type="Proteomes" id="UP001642483"/>
    </source>
</evidence>
<feature type="region of interest" description="Disordered" evidence="1">
    <location>
        <begin position="101"/>
        <end position="152"/>
    </location>
</feature>